<dbReference type="Pfam" id="PF03372">
    <property type="entry name" value="Exo_endo_phos"/>
    <property type="match status" value="1"/>
</dbReference>
<accession>A0A249PMJ4</accession>
<dbReference type="EMBL" id="CP023068">
    <property type="protein sequence ID" value="ASY66942.1"/>
    <property type="molecule type" value="Genomic_DNA"/>
</dbReference>
<keyword evidence="2" id="KW-1133">Transmembrane helix</keyword>
<feature type="compositionally biased region" description="Basic and acidic residues" evidence="1">
    <location>
        <begin position="343"/>
        <end position="353"/>
    </location>
</feature>
<feature type="domain" description="Endonuclease/exonuclease/phosphatase" evidence="3">
    <location>
        <begin position="108"/>
        <end position="310"/>
    </location>
</feature>
<keyword evidence="2" id="KW-0472">Membrane</keyword>
<keyword evidence="5" id="KW-1185">Reference proteome</keyword>
<gene>
    <name evidence="4" type="ORF">SJ05684_b59600</name>
</gene>
<keyword evidence="2" id="KW-0812">Transmembrane</keyword>
<dbReference type="STRING" id="716928.GCA_000261485_02991"/>
<reference evidence="4 5" key="1">
    <citation type="submission" date="2017-08" db="EMBL/GenBank/DDBJ databases">
        <title>Multipartite genome sequences of Sinorhizobium species nodulating soybeans.</title>
        <authorList>
            <person name="Tian C.F."/>
        </authorList>
    </citation>
    <scope>NUCLEOTIDE SEQUENCE [LARGE SCALE GENOMIC DNA]</scope>
    <source>
        <strain evidence="4 5">CCBAU 05684</strain>
        <plasmid evidence="5">psj05684b</plasmid>
    </source>
</reference>
<dbReference type="AlphaFoldDB" id="A0A249PMJ4"/>
<keyword evidence="4" id="KW-0614">Plasmid</keyword>
<geneLocation type="plasmid" evidence="5">
    <name>psj05684b</name>
</geneLocation>
<organism evidence="4 5">
    <name type="scientific">Sinorhizobium sojae CCBAU 05684</name>
    <dbReference type="NCBI Taxonomy" id="716928"/>
    <lineage>
        <taxon>Bacteria</taxon>
        <taxon>Pseudomonadati</taxon>
        <taxon>Pseudomonadota</taxon>
        <taxon>Alphaproteobacteria</taxon>
        <taxon>Hyphomicrobiales</taxon>
        <taxon>Rhizobiaceae</taxon>
        <taxon>Sinorhizobium/Ensifer group</taxon>
        <taxon>Sinorhizobium</taxon>
    </lineage>
</organism>
<evidence type="ECO:0000313" key="5">
    <source>
        <dbReference type="Proteomes" id="UP000217211"/>
    </source>
</evidence>
<evidence type="ECO:0000259" key="3">
    <source>
        <dbReference type="Pfam" id="PF03372"/>
    </source>
</evidence>
<dbReference type="Proteomes" id="UP000217211">
    <property type="component" value="Plasmid pSJ05684b"/>
</dbReference>
<feature type="region of interest" description="Disordered" evidence="1">
    <location>
        <begin position="323"/>
        <end position="353"/>
    </location>
</feature>
<dbReference type="Gene3D" id="3.60.10.10">
    <property type="entry name" value="Endonuclease/exonuclease/phosphatase"/>
    <property type="match status" value="1"/>
</dbReference>
<name>A0A249PMJ4_9HYPH</name>
<evidence type="ECO:0000256" key="2">
    <source>
        <dbReference type="SAM" id="Phobius"/>
    </source>
</evidence>
<protein>
    <recommendedName>
        <fullName evidence="3">Endonuclease/exonuclease/phosphatase domain-containing protein</fullName>
    </recommendedName>
</protein>
<dbReference type="GO" id="GO:0003824">
    <property type="term" value="F:catalytic activity"/>
    <property type="evidence" value="ECO:0007669"/>
    <property type="project" value="InterPro"/>
</dbReference>
<proteinExistence type="predicted"/>
<evidence type="ECO:0000313" key="4">
    <source>
        <dbReference type="EMBL" id="ASY66942.1"/>
    </source>
</evidence>
<dbReference type="SUPFAM" id="SSF56219">
    <property type="entry name" value="DNase I-like"/>
    <property type="match status" value="1"/>
</dbReference>
<feature type="transmembrane region" description="Helical" evidence="2">
    <location>
        <begin position="37"/>
        <end position="55"/>
    </location>
</feature>
<evidence type="ECO:0000256" key="1">
    <source>
        <dbReference type="SAM" id="MobiDB-lite"/>
    </source>
</evidence>
<dbReference type="InterPro" id="IPR036691">
    <property type="entry name" value="Endo/exonu/phosph_ase_sf"/>
</dbReference>
<dbReference type="KEGG" id="esj:SJ05684_b59600"/>
<sequence length="353" mass="39529">MMARWAVIGLGSLGVAATVVPFIPSDEWWIRIWDFPRIQVAVLLAVMLGAVPFSLPIRRRRTAAFAVALTVALGWQIFAILPYTPIVATEAKAAENCDQRSRIRLLVANVLKSNRNAEPLLSLLDRLRPDILVLVETDAWWDTQLAPLKESYPYGVAYPQENGYGMHLFSRFELIGPEVRFLIDDYVPSIKTGLLLPSGARIDLYGLHPKPPPLQDTARRDAELMIVGREVRMETAPAIVAGDLNDVAWSRTNSLFQEISGLLDPRIGRGPYATFNANWPFLRWPLDHVFFEDSFQLLHLAVAGNIGSDHFPFFVALCHRPAAEAEQEQPRPEPSDVEAADEAIEKGREEETD</sequence>
<feature type="transmembrane region" description="Helical" evidence="2">
    <location>
        <begin position="62"/>
        <end position="83"/>
    </location>
</feature>
<dbReference type="InterPro" id="IPR005135">
    <property type="entry name" value="Endo/exonuclease/phosphatase"/>
</dbReference>
<dbReference type="eggNOG" id="COG3021">
    <property type="taxonomic scope" value="Bacteria"/>
</dbReference>